<gene>
    <name evidence="2" type="ORF">J4051_04605</name>
</gene>
<organism evidence="2 3">
    <name type="scientific">Gelidibacter pelagius</name>
    <dbReference type="NCBI Taxonomy" id="2819985"/>
    <lineage>
        <taxon>Bacteria</taxon>
        <taxon>Pseudomonadati</taxon>
        <taxon>Bacteroidota</taxon>
        <taxon>Flavobacteriia</taxon>
        <taxon>Flavobacteriales</taxon>
        <taxon>Flavobacteriaceae</taxon>
        <taxon>Gelidibacter</taxon>
    </lineage>
</organism>
<feature type="transmembrane region" description="Helical" evidence="1">
    <location>
        <begin position="24"/>
        <end position="47"/>
    </location>
</feature>
<proteinExistence type="predicted"/>
<sequence>MKWYLKVVRDNYANFNGRARREEYWMFVLFNVLFVIGIGIISGALAGMTDAPAFMGIYFIYLLAVFIPSLAVAVRRLHDINKSGWFYLVGLIPFIGGIWLIVLFATEGDKGPNQYGRDPKSASDLEIDEIGTVS</sequence>
<dbReference type="PANTHER" id="PTHR34980">
    <property type="entry name" value="INNER MEMBRANE PROTEIN-RELATED-RELATED"/>
    <property type="match status" value="1"/>
</dbReference>
<dbReference type="PANTHER" id="PTHR34980:SF2">
    <property type="entry name" value="INNER MEMBRANE PROTEIN YHAH-RELATED"/>
    <property type="match status" value="1"/>
</dbReference>
<evidence type="ECO:0000313" key="2">
    <source>
        <dbReference type="EMBL" id="MBO3097534.1"/>
    </source>
</evidence>
<dbReference type="Pfam" id="PF05656">
    <property type="entry name" value="DUF805"/>
    <property type="match status" value="1"/>
</dbReference>
<keyword evidence="1" id="KW-1133">Transmembrane helix</keyword>
<evidence type="ECO:0000256" key="1">
    <source>
        <dbReference type="SAM" id="Phobius"/>
    </source>
</evidence>
<dbReference type="EMBL" id="JAGEVG010000004">
    <property type="protein sequence ID" value="MBO3097534.1"/>
    <property type="molecule type" value="Genomic_DNA"/>
</dbReference>
<feature type="transmembrane region" description="Helical" evidence="1">
    <location>
        <begin position="85"/>
        <end position="105"/>
    </location>
</feature>
<keyword evidence="1" id="KW-0812">Transmembrane</keyword>
<comment type="caution">
    <text evidence="2">The sequence shown here is derived from an EMBL/GenBank/DDBJ whole genome shotgun (WGS) entry which is preliminary data.</text>
</comment>
<accession>A0ABS3SPF6</accession>
<dbReference type="Proteomes" id="UP000681315">
    <property type="component" value="Unassembled WGS sequence"/>
</dbReference>
<keyword evidence="1" id="KW-0472">Membrane</keyword>
<protein>
    <submittedName>
        <fullName evidence="2">DUF805 domain-containing protein</fullName>
    </submittedName>
</protein>
<feature type="transmembrane region" description="Helical" evidence="1">
    <location>
        <begin position="53"/>
        <end position="73"/>
    </location>
</feature>
<keyword evidence="3" id="KW-1185">Reference proteome</keyword>
<dbReference type="InterPro" id="IPR008523">
    <property type="entry name" value="DUF805"/>
</dbReference>
<evidence type="ECO:0000313" key="3">
    <source>
        <dbReference type="Proteomes" id="UP000681315"/>
    </source>
</evidence>
<name>A0ABS3SPF6_9FLAO</name>
<reference evidence="2 3" key="1">
    <citation type="submission" date="2021-03" db="EMBL/GenBank/DDBJ databases">
        <title>Gelidibacter sp. nov., isolated from costal sediment.</title>
        <authorList>
            <person name="Lun K.-Y."/>
        </authorList>
    </citation>
    <scope>NUCLEOTIDE SEQUENCE [LARGE SCALE GENOMIC DNA]</scope>
    <source>
        <strain evidence="2 3">DF109</strain>
    </source>
</reference>
<dbReference type="RefSeq" id="WP_208232685.1">
    <property type="nucleotide sequence ID" value="NZ_JAGEVG010000004.1"/>
</dbReference>